<dbReference type="Proteomes" id="UP000545037">
    <property type="component" value="Unassembled WGS sequence"/>
</dbReference>
<keyword evidence="3" id="KW-1185">Reference proteome</keyword>
<sequence length="46" mass="5219">MRLPDDEPSDPELQPRWVTHALLALLGVVTISFWGGIIWLSVSVFR</sequence>
<name>A0A7W9CIN0_9CAUL</name>
<dbReference type="EMBL" id="JACHOR010000003">
    <property type="protein sequence ID" value="MBB5746363.1"/>
    <property type="molecule type" value="Genomic_DNA"/>
</dbReference>
<comment type="caution">
    <text evidence="2">The sequence shown here is derived from an EMBL/GenBank/DDBJ whole genome shotgun (WGS) entry which is preliminary data.</text>
</comment>
<keyword evidence="1" id="KW-1133">Transmembrane helix</keyword>
<evidence type="ECO:0000256" key="1">
    <source>
        <dbReference type="SAM" id="Phobius"/>
    </source>
</evidence>
<proteinExistence type="predicted"/>
<reference evidence="2 3" key="1">
    <citation type="submission" date="2020-08" db="EMBL/GenBank/DDBJ databases">
        <title>Genomic Encyclopedia of Type Strains, Phase IV (KMG-IV): sequencing the most valuable type-strain genomes for metagenomic binning, comparative biology and taxonomic classification.</title>
        <authorList>
            <person name="Goeker M."/>
        </authorList>
    </citation>
    <scope>NUCLEOTIDE SEQUENCE [LARGE SCALE GENOMIC DNA]</scope>
    <source>
        <strain evidence="2 3">DSM 4737</strain>
    </source>
</reference>
<accession>A0A7W9CIN0</accession>
<dbReference type="AlphaFoldDB" id="A0A7W9CIN0"/>
<dbReference type="RefSeq" id="WP_183213341.1">
    <property type="nucleotide sequence ID" value="NZ_JACHOR010000003.1"/>
</dbReference>
<organism evidence="2 3">
    <name type="scientific">Brevundimonas variabilis</name>
    <dbReference type="NCBI Taxonomy" id="74312"/>
    <lineage>
        <taxon>Bacteria</taxon>
        <taxon>Pseudomonadati</taxon>
        <taxon>Pseudomonadota</taxon>
        <taxon>Alphaproteobacteria</taxon>
        <taxon>Caulobacterales</taxon>
        <taxon>Caulobacteraceae</taxon>
        <taxon>Brevundimonas</taxon>
    </lineage>
</organism>
<feature type="transmembrane region" description="Helical" evidence="1">
    <location>
        <begin position="20"/>
        <end position="42"/>
    </location>
</feature>
<keyword evidence="1" id="KW-0472">Membrane</keyword>
<protein>
    <submittedName>
        <fullName evidence="2">Uncharacterized protein</fullName>
    </submittedName>
</protein>
<keyword evidence="1" id="KW-0812">Transmembrane</keyword>
<gene>
    <name evidence="2" type="ORF">GGR13_001967</name>
</gene>
<evidence type="ECO:0000313" key="2">
    <source>
        <dbReference type="EMBL" id="MBB5746363.1"/>
    </source>
</evidence>
<evidence type="ECO:0000313" key="3">
    <source>
        <dbReference type="Proteomes" id="UP000545037"/>
    </source>
</evidence>